<evidence type="ECO:0000313" key="2">
    <source>
        <dbReference type="EnsemblMetazoa" id="PPA15707.1"/>
    </source>
</evidence>
<protein>
    <submittedName>
        <fullName evidence="2">F-box domain-containing protein</fullName>
    </submittedName>
</protein>
<accession>A0A2A6C9T3</accession>
<evidence type="ECO:0000256" key="1">
    <source>
        <dbReference type="SAM" id="MobiDB-lite"/>
    </source>
</evidence>
<keyword evidence="3" id="KW-1185">Reference proteome</keyword>
<dbReference type="Gene3D" id="1.20.1280.50">
    <property type="match status" value="1"/>
</dbReference>
<name>A0A2A6C9T3_PRIPA</name>
<dbReference type="PROSITE" id="PS50181">
    <property type="entry name" value="FBOX"/>
    <property type="match status" value="1"/>
</dbReference>
<organism evidence="2 3">
    <name type="scientific">Pristionchus pacificus</name>
    <name type="common">Parasitic nematode worm</name>
    <dbReference type="NCBI Taxonomy" id="54126"/>
    <lineage>
        <taxon>Eukaryota</taxon>
        <taxon>Metazoa</taxon>
        <taxon>Ecdysozoa</taxon>
        <taxon>Nematoda</taxon>
        <taxon>Chromadorea</taxon>
        <taxon>Rhabditida</taxon>
        <taxon>Rhabditina</taxon>
        <taxon>Diplogasteromorpha</taxon>
        <taxon>Diplogasteroidea</taxon>
        <taxon>Neodiplogasteridae</taxon>
        <taxon>Pristionchus</taxon>
    </lineage>
</organism>
<reference evidence="2" key="2">
    <citation type="submission" date="2022-06" db="UniProtKB">
        <authorList>
            <consortium name="EnsemblMetazoa"/>
        </authorList>
    </citation>
    <scope>IDENTIFICATION</scope>
    <source>
        <strain evidence="2">PS312</strain>
    </source>
</reference>
<dbReference type="InterPro" id="IPR001810">
    <property type="entry name" value="F-box_dom"/>
</dbReference>
<dbReference type="Pfam" id="PF12937">
    <property type="entry name" value="F-box-like"/>
    <property type="match status" value="1"/>
</dbReference>
<reference evidence="3" key="1">
    <citation type="journal article" date="2008" name="Nat. Genet.">
        <title>The Pristionchus pacificus genome provides a unique perspective on nematode lifestyle and parasitism.</title>
        <authorList>
            <person name="Dieterich C."/>
            <person name="Clifton S.W."/>
            <person name="Schuster L.N."/>
            <person name="Chinwalla A."/>
            <person name="Delehaunty K."/>
            <person name="Dinkelacker I."/>
            <person name="Fulton L."/>
            <person name="Fulton R."/>
            <person name="Godfrey J."/>
            <person name="Minx P."/>
            <person name="Mitreva M."/>
            <person name="Roeseler W."/>
            <person name="Tian H."/>
            <person name="Witte H."/>
            <person name="Yang S.P."/>
            <person name="Wilson R.K."/>
            <person name="Sommer R.J."/>
        </authorList>
    </citation>
    <scope>NUCLEOTIDE SEQUENCE [LARGE SCALE GENOMIC DNA]</scope>
    <source>
        <strain evidence="3">PS312</strain>
    </source>
</reference>
<proteinExistence type="predicted"/>
<sequence length="446" mass="51937">MKPEENVSKSPTTAEAANRKRKNNGNPEGSHARRRLFETACEYSNTPPEFDRFENLRISNDEDFLSQLEESFLLQIFKYLTRTDIHNVMAVCKRLHRASSDPSLDTIKWKGGVTIISRTEKGYGFEHHVKCESYPWKKETTHKYQYEILKIEGGGYEEKKEINGDLEHFPHMSVPNHKWQILENFYAALKNILRRHEATYIQINKIPCGSHLFSRLLSELKDHKIQLLECVDMECDPTSTEKLFFAQLVKKVKNVDMSRSIHATSIINERFLSEVGQSKLQNFSSNLGHQTFFKNRFRPSESLFPHIVHLNSLLAAGMIINVNSVLKLIMMRMDTASISHRHSYGRWYFTTDQELTGEIIAVQMKEREEEYEYSVNETPRNFNHHCIIGKLNGMEAKFLVREIKVDDWNEEEGGSDPILYSIDITFMNTLCYKEEEVPSISQLIEQ</sequence>
<dbReference type="Proteomes" id="UP000005239">
    <property type="component" value="Unassembled WGS sequence"/>
</dbReference>
<feature type="region of interest" description="Disordered" evidence="1">
    <location>
        <begin position="1"/>
        <end position="32"/>
    </location>
</feature>
<gene>
    <name evidence="2" type="primary">WBGene00105261</name>
</gene>
<dbReference type="AlphaFoldDB" id="A0A2A6C9T3"/>
<evidence type="ECO:0000313" key="3">
    <source>
        <dbReference type="Proteomes" id="UP000005239"/>
    </source>
</evidence>
<dbReference type="SUPFAM" id="SSF81383">
    <property type="entry name" value="F-box domain"/>
    <property type="match status" value="1"/>
</dbReference>
<dbReference type="EnsemblMetazoa" id="PPA15707.1">
    <property type="protein sequence ID" value="PPA15707.1"/>
    <property type="gene ID" value="WBGene00105261"/>
</dbReference>
<dbReference type="InterPro" id="IPR036047">
    <property type="entry name" value="F-box-like_dom_sf"/>
</dbReference>
<accession>A0A8R1YEW6</accession>